<reference evidence="1" key="2">
    <citation type="journal article" date="2015" name="Fish Shellfish Immunol.">
        <title>Early steps in the European eel (Anguilla anguilla)-Vibrio vulnificus interaction in the gills: Role of the RtxA13 toxin.</title>
        <authorList>
            <person name="Callol A."/>
            <person name="Pajuelo D."/>
            <person name="Ebbesson L."/>
            <person name="Teles M."/>
            <person name="MacKenzie S."/>
            <person name="Amaro C."/>
        </authorList>
    </citation>
    <scope>NUCLEOTIDE SEQUENCE</scope>
</reference>
<accession>A0A0E9R5I9</accession>
<organism evidence="1">
    <name type="scientific">Anguilla anguilla</name>
    <name type="common">European freshwater eel</name>
    <name type="synonym">Muraena anguilla</name>
    <dbReference type="NCBI Taxonomy" id="7936"/>
    <lineage>
        <taxon>Eukaryota</taxon>
        <taxon>Metazoa</taxon>
        <taxon>Chordata</taxon>
        <taxon>Craniata</taxon>
        <taxon>Vertebrata</taxon>
        <taxon>Euteleostomi</taxon>
        <taxon>Actinopterygii</taxon>
        <taxon>Neopterygii</taxon>
        <taxon>Teleostei</taxon>
        <taxon>Anguilliformes</taxon>
        <taxon>Anguillidae</taxon>
        <taxon>Anguilla</taxon>
    </lineage>
</organism>
<proteinExistence type="predicted"/>
<reference evidence="1" key="1">
    <citation type="submission" date="2014-11" db="EMBL/GenBank/DDBJ databases">
        <authorList>
            <person name="Amaro Gonzalez C."/>
        </authorList>
    </citation>
    <scope>NUCLEOTIDE SEQUENCE</scope>
</reference>
<dbReference type="AlphaFoldDB" id="A0A0E9R5I9"/>
<protein>
    <submittedName>
        <fullName evidence="1">Uncharacterized protein</fullName>
    </submittedName>
</protein>
<sequence length="33" mass="3678">MTGEFHFCRRAQSQSGAAEHSQFPNIAVRVITT</sequence>
<dbReference type="EMBL" id="GBXM01084208">
    <property type="protein sequence ID" value="JAH24369.1"/>
    <property type="molecule type" value="Transcribed_RNA"/>
</dbReference>
<evidence type="ECO:0000313" key="1">
    <source>
        <dbReference type="EMBL" id="JAH24369.1"/>
    </source>
</evidence>
<name>A0A0E9R5I9_ANGAN</name>